<evidence type="ECO:0000259" key="3">
    <source>
        <dbReference type="Pfam" id="PF17954"/>
    </source>
</evidence>
<comment type="similarity">
    <text evidence="1">Belongs to the pirin family.</text>
</comment>
<sequence length="232" mass="25653">MLIVRKSEVRGQADHGWLDTRHTFSFANYYDPEHMGFSALRVINDDRVAPGGGFPTHSHSDMEIISYVLDGALEHKDSMGNGSVINAGEFQVMSAGTGVTHSEYNPSSSEAMRFLQIWIIPDKSGVSPSYQQPEITPEFSKGKWCLIASGKPENGAAKIHQRADVYVCKIQNDDAVRHVFKPGRRGWLQVAKGRVQLNELALQEGDGVAISDEREIILISADEAEILLFDLP</sequence>
<feature type="domain" description="Quercetin 2,3-dioxygenase C-terminal cupin" evidence="3">
    <location>
        <begin position="146"/>
        <end position="231"/>
    </location>
</feature>
<reference evidence="4" key="1">
    <citation type="submission" date="2018-06" db="EMBL/GenBank/DDBJ databases">
        <authorList>
            <person name="Zhirakovskaya E."/>
        </authorList>
    </citation>
    <scope>NUCLEOTIDE SEQUENCE</scope>
</reference>
<dbReference type="AlphaFoldDB" id="A0A3B1C9Y1"/>
<evidence type="ECO:0000259" key="2">
    <source>
        <dbReference type="Pfam" id="PF02678"/>
    </source>
</evidence>
<protein>
    <submittedName>
        <fullName evidence="4">Pirin</fullName>
    </submittedName>
</protein>
<organism evidence="4">
    <name type="scientific">hydrothermal vent metagenome</name>
    <dbReference type="NCBI Taxonomy" id="652676"/>
    <lineage>
        <taxon>unclassified sequences</taxon>
        <taxon>metagenomes</taxon>
        <taxon>ecological metagenomes</taxon>
    </lineage>
</organism>
<feature type="domain" description="Pirin N-terminal" evidence="2">
    <location>
        <begin position="7"/>
        <end position="119"/>
    </location>
</feature>
<dbReference type="CDD" id="cd02910">
    <property type="entry name" value="cupin_Yhhw_N"/>
    <property type="match status" value="1"/>
</dbReference>
<dbReference type="Pfam" id="PF02678">
    <property type="entry name" value="Pirin"/>
    <property type="match status" value="1"/>
</dbReference>
<dbReference type="InterPro" id="IPR041602">
    <property type="entry name" value="Quercetinase_C"/>
</dbReference>
<dbReference type="Gene3D" id="2.60.120.10">
    <property type="entry name" value="Jelly Rolls"/>
    <property type="match status" value="2"/>
</dbReference>
<dbReference type="CDD" id="cd20311">
    <property type="entry name" value="cupin_Yhhw_C"/>
    <property type="match status" value="1"/>
</dbReference>
<accession>A0A3B1C9Y1</accession>
<dbReference type="InterPro" id="IPR012093">
    <property type="entry name" value="Pirin"/>
</dbReference>
<dbReference type="SUPFAM" id="SSF51182">
    <property type="entry name" value="RmlC-like cupins"/>
    <property type="match status" value="1"/>
</dbReference>
<gene>
    <name evidence="4" type="ORF">MNBD_GAMMA24-639</name>
</gene>
<dbReference type="PANTHER" id="PTHR43212">
    <property type="entry name" value="QUERCETIN 2,3-DIOXYGENASE"/>
    <property type="match status" value="1"/>
</dbReference>
<dbReference type="InterPro" id="IPR003829">
    <property type="entry name" value="Pirin_N_dom"/>
</dbReference>
<dbReference type="EMBL" id="UOFZ01000130">
    <property type="protein sequence ID" value="VAX13647.1"/>
    <property type="molecule type" value="Genomic_DNA"/>
</dbReference>
<dbReference type="InterPro" id="IPR011051">
    <property type="entry name" value="RmlC_Cupin_sf"/>
</dbReference>
<dbReference type="PANTHER" id="PTHR43212:SF3">
    <property type="entry name" value="QUERCETIN 2,3-DIOXYGENASE"/>
    <property type="match status" value="1"/>
</dbReference>
<evidence type="ECO:0000256" key="1">
    <source>
        <dbReference type="ARBA" id="ARBA00008416"/>
    </source>
</evidence>
<proteinExistence type="inferred from homology"/>
<dbReference type="Pfam" id="PF17954">
    <property type="entry name" value="Pirin_C_2"/>
    <property type="match status" value="1"/>
</dbReference>
<evidence type="ECO:0000313" key="4">
    <source>
        <dbReference type="EMBL" id="VAX13647.1"/>
    </source>
</evidence>
<name>A0A3B1C9Y1_9ZZZZ</name>
<dbReference type="PIRSF" id="PIRSF006232">
    <property type="entry name" value="Pirin"/>
    <property type="match status" value="1"/>
</dbReference>
<dbReference type="InterPro" id="IPR014710">
    <property type="entry name" value="RmlC-like_jellyroll"/>
</dbReference>